<organism evidence="2 3">
    <name type="scientific">Paraburkholderia pallida</name>
    <dbReference type="NCBI Taxonomy" id="2547399"/>
    <lineage>
        <taxon>Bacteria</taxon>
        <taxon>Pseudomonadati</taxon>
        <taxon>Pseudomonadota</taxon>
        <taxon>Betaproteobacteria</taxon>
        <taxon>Burkholderiales</taxon>
        <taxon>Burkholderiaceae</taxon>
        <taxon>Paraburkholderia</taxon>
    </lineage>
</organism>
<dbReference type="InterPro" id="IPR029058">
    <property type="entry name" value="AB_hydrolase_fold"/>
</dbReference>
<dbReference type="EMBL" id="CP038149">
    <property type="protein sequence ID" value="QBR00496.1"/>
    <property type="molecule type" value="Genomic_DNA"/>
</dbReference>
<gene>
    <name evidence="2" type="ORF">E1956_26035</name>
</gene>
<dbReference type="OrthoDB" id="9124865at2"/>
<accession>A0A4P7CWC8</accession>
<dbReference type="KEGG" id="ppai:E1956_26035"/>
<feature type="transmembrane region" description="Helical" evidence="1">
    <location>
        <begin position="156"/>
        <end position="179"/>
    </location>
</feature>
<evidence type="ECO:0000313" key="2">
    <source>
        <dbReference type="EMBL" id="QBR00496.1"/>
    </source>
</evidence>
<keyword evidence="1" id="KW-1133">Transmembrane helix</keyword>
<feature type="transmembrane region" description="Helical" evidence="1">
    <location>
        <begin position="248"/>
        <end position="267"/>
    </location>
</feature>
<name>A0A4P7CWC8_9BURK</name>
<feature type="transmembrane region" description="Helical" evidence="1">
    <location>
        <begin position="131"/>
        <end position="150"/>
    </location>
</feature>
<keyword evidence="1" id="KW-0812">Transmembrane</keyword>
<protein>
    <submittedName>
        <fullName evidence="2">Uncharacterized protein</fullName>
    </submittedName>
</protein>
<keyword evidence="3" id="KW-1185">Reference proteome</keyword>
<evidence type="ECO:0000313" key="3">
    <source>
        <dbReference type="Proteomes" id="UP000295727"/>
    </source>
</evidence>
<dbReference type="Gene3D" id="3.40.50.1820">
    <property type="entry name" value="alpha/beta hydrolase"/>
    <property type="match status" value="1"/>
</dbReference>
<proteinExistence type="predicted"/>
<reference evidence="2 3" key="1">
    <citation type="submission" date="2019-03" db="EMBL/GenBank/DDBJ databases">
        <title>Paraburkholderia sp. 7MH5, isolated from subtropical forest soil.</title>
        <authorList>
            <person name="Gao Z.-H."/>
            <person name="Qiu L.-H."/>
        </authorList>
    </citation>
    <scope>NUCLEOTIDE SEQUENCE [LARGE SCALE GENOMIC DNA]</scope>
    <source>
        <strain evidence="2 3">7MH5</strain>
    </source>
</reference>
<feature type="transmembrane region" description="Helical" evidence="1">
    <location>
        <begin position="273"/>
        <end position="294"/>
    </location>
</feature>
<evidence type="ECO:0000256" key="1">
    <source>
        <dbReference type="SAM" id="Phobius"/>
    </source>
</evidence>
<dbReference type="SUPFAM" id="SSF53474">
    <property type="entry name" value="alpha/beta-Hydrolases"/>
    <property type="match status" value="1"/>
</dbReference>
<dbReference type="Proteomes" id="UP000295727">
    <property type="component" value="Chromosome 2"/>
</dbReference>
<dbReference type="RefSeq" id="WP_134754192.1">
    <property type="nucleotide sequence ID" value="NZ_CP038149.1"/>
</dbReference>
<sequence length="378" mass="42166">MSTRNDGVVPVPNIQFILVHGTFATNAPWMADSSALVRSLRTEFGDDVAVTPFNWDGKNSFASRKSAERELINLIEEMSIDRASPWIVIIAHSHGGNIALRAVSRLRKPTHILALITLGTPFIVFRYRQTLFYRLYSGAFSLWLGAPILLVAKLSLWNWCSIMFGVAYTVIAFFAYPIFYRKLEFSTELANSKIHDQGLNPSATEVPLLCIRHRGDEAHIGLFVLQSIKRIESLLFSFATISDSTRLLPFRLVLILVAIVVAVAVIGEMNWAMWLNAPLSLLLIAPVSVVARLITSHKWGIGGRPDIASFCFDVTTEASPEVSSDLHAQNFSSICGFWRTSAVHGAKRLITPHSMGYSDPKAIKRICSWVKYVRLAYL</sequence>
<dbReference type="AlphaFoldDB" id="A0A4P7CWC8"/>
<keyword evidence="1" id="KW-0472">Membrane</keyword>